<feature type="region of interest" description="Disordered" evidence="1">
    <location>
        <begin position="33"/>
        <end position="63"/>
    </location>
</feature>
<evidence type="ECO:0000313" key="3">
    <source>
        <dbReference type="Proteomes" id="UP000305067"/>
    </source>
</evidence>
<feature type="compositionally biased region" description="Polar residues" evidence="1">
    <location>
        <begin position="163"/>
        <end position="185"/>
    </location>
</feature>
<dbReference type="AlphaFoldDB" id="A0A5C3Q2T8"/>
<evidence type="ECO:0000313" key="2">
    <source>
        <dbReference type="EMBL" id="TFK95826.1"/>
    </source>
</evidence>
<gene>
    <name evidence="2" type="ORF">BDV98DRAFT_368534</name>
</gene>
<dbReference type="Proteomes" id="UP000305067">
    <property type="component" value="Unassembled WGS sequence"/>
</dbReference>
<name>A0A5C3Q2T8_9AGAR</name>
<reference evidence="2 3" key="1">
    <citation type="journal article" date="2019" name="Nat. Ecol. Evol.">
        <title>Megaphylogeny resolves global patterns of mushroom evolution.</title>
        <authorList>
            <person name="Varga T."/>
            <person name="Krizsan K."/>
            <person name="Foldi C."/>
            <person name="Dima B."/>
            <person name="Sanchez-Garcia M."/>
            <person name="Sanchez-Ramirez S."/>
            <person name="Szollosi G.J."/>
            <person name="Szarkandi J.G."/>
            <person name="Papp V."/>
            <person name="Albert L."/>
            <person name="Andreopoulos W."/>
            <person name="Angelini C."/>
            <person name="Antonin V."/>
            <person name="Barry K.W."/>
            <person name="Bougher N.L."/>
            <person name="Buchanan P."/>
            <person name="Buyck B."/>
            <person name="Bense V."/>
            <person name="Catcheside P."/>
            <person name="Chovatia M."/>
            <person name="Cooper J."/>
            <person name="Damon W."/>
            <person name="Desjardin D."/>
            <person name="Finy P."/>
            <person name="Geml J."/>
            <person name="Haridas S."/>
            <person name="Hughes K."/>
            <person name="Justo A."/>
            <person name="Karasinski D."/>
            <person name="Kautmanova I."/>
            <person name="Kiss B."/>
            <person name="Kocsube S."/>
            <person name="Kotiranta H."/>
            <person name="LaButti K.M."/>
            <person name="Lechner B.E."/>
            <person name="Liimatainen K."/>
            <person name="Lipzen A."/>
            <person name="Lukacs Z."/>
            <person name="Mihaltcheva S."/>
            <person name="Morgado L.N."/>
            <person name="Niskanen T."/>
            <person name="Noordeloos M.E."/>
            <person name="Ohm R.A."/>
            <person name="Ortiz-Santana B."/>
            <person name="Ovrebo C."/>
            <person name="Racz N."/>
            <person name="Riley R."/>
            <person name="Savchenko A."/>
            <person name="Shiryaev A."/>
            <person name="Soop K."/>
            <person name="Spirin V."/>
            <person name="Szebenyi C."/>
            <person name="Tomsovsky M."/>
            <person name="Tulloss R.E."/>
            <person name="Uehling J."/>
            <person name="Grigoriev I.V."/>
            <person name="Vagvolgyi C."/>
            <person name="Papp T."/>
            <person name="Martin F.M."/>
            <person name="Miettinen O."/>
            <person name="Hibbett D.S."/>
            <person name="Nagy L.G."/>
        </authorList>
    </citation>
    <scope>NUCLEOTIDE SEQUENCE [LARGE SCALE GENOMIC DNA]</scope>
    <source>
        <strain evidence="2 3">CBS 309.79</strain>
    </source>
</reference>
<feature type="region of interest" description="Disordered" evidence="1">
    <location>
        <begin position="154"/>
        <end position="185"/>
    </location>
</feature>
<proteinExistence type="predicted"/>
<protein>
    <submittedName>
        <fullName evidence="2">Uncharacterized protein</fullName>
    </submittedName>
</protein>
<sequence length="185" mass="19322">MRKRATSTNLVPIQSPIIASNLSVLRQRRTKQYPDMARHPYSQNGVARRAENNDRRVSAQGETSTKFPLLLTAATPANSDYAASNYVNGFSSPNGPDVVVAAAPIVDGSTPYPALSSLSNFSVNINGLSNRRANIVGGPSSIATGTDVDIYGGASPDNDVTLGGTSTHSNSSATTVPFIPSPTTT</sequence>
<organism evidence="2 3">
    <name type="scientific">Pterulicium gracile</name>
    <dbReference type="NCBI Taxonomy" id="1884261"/>
    <lineage>
        <taxon>Eukaryota</taxon>
        <taxon>Fungi</taxon>
        <taxon>Dikarya</taxon>
        <taxon>Basidiomycota</taxon>
        <taxon>Agaricomycotina</taxon>
        <taxon>Agaricomycetes</taxon>
        <taxon>Agaricomycetidae</taxon>
        <taxon>Agaricales</taxon>
        <taxon>Pleurotineae</taxon>
        <taxon>Pterulaceae</taxon>
        <taxon>Pterulicium</taxon>
    </lineage>
</organism>
<accession>A0A5C3Q2T8</accession>
<dbReference type="EMBL" id="ML178873">
    <property type="protein sequence ID" value="TFK95826.1"/>
    <property type="molecule type" value="Genomic_DNA"/>
</dbReference>
<keyword evidence="3" id="KW-1185">Reference proteome</keyword>
<feature type="compositionally biased region" description="Basic and acidic residues" evidence="1">
    <location>
        <begin position="48"/>
        <end position="57"/>
    </location>
</feature>
<evidence type="ECO:0000256" key="1">
    <source>
        <dbReference type="SAM" id="MobiDB-lite"/>
    </source>
</evidence>